<dbReference type="AlphaFoldDB" id="X5DPG0"/>
<evidence type="ECO:0000313" key="2">
    <source>
        <dbReference type="Proteomes" id="UP000023703"/>
    </source>
</evidence>
<dbReference type="KEGG" id="cgy:CGLY_00520"/>
<reference evidence="1 2" key="1">
    <citation type="journal article" date="2015" name="Int. J. Syst. Evol. Microbiol.">
        <title>Revisiting Corynebacterium glyciniphilum (ex Kubota et al., 1972) sp. nov., nom. rev., isolated from putrefied banana.</title>
        <authorList>
            <person name="Al-Dilaimi A."/>
            <person name="Bednarz H."/>
            <person name="Lomker A."/>
            <person name="Niehaus K."/>
            <person name="Kalinowski J."/>
            <person name="Ruckert C."/>
        </authorList>
    </citation>
    <scope>NUCLEOTIDE SEQUENCE [LARGE SCALE GENOMIC DNA]</scope>
    <source>
        <strain evidence="1">AJ 3170</strain>
    </source>
</reference>
<protein>
    <submittedName>
        <fullName evidence="1">Uncharacterized protein</fullName>
    </submittedName>
</protein>
<keyword evidence="2" id="KW-1185">Reference proteome</keyword>
<gene>
    <name evidence="1" type="ORF">CGLY_00520</name>
</gene>
<evidence type="ECO:0000313" key="1">
    <source>
        <dbReference type="EMBL" id="AHW62552.1"/>
    </source>
</evidence>
<sequence>MVTAAPNPNLIAFVSDLHGKLAAFEHTAAQALNRGCTTIIQVGDFWIYDGPKELPKLQRTRRRICPDGIELSDIDYRFVDGNHENFDVLNPDATGLVPMSDNVTYMPRGTRARLAGADILFFGGASSTDLAHRTEGKNWWPAENITTTQVERITDAPGEPVDVLVTHETTSSAFDALCAHGGHARDKLNDPAGESDRAHLDSIVEHARPRVQVHGHRHTRHTTSHDLGGHLVTDISLSLEKTTGSVALCDTTDWTWTIPVGRQNTGDDEELTATPRM</sequence>
<dbReference type="EMBL" id="CP006842">
    <property type="protein sequence ID" value="AHW62552.1"/>
    <property type="molecule type" value="Genomic_DNA"/>
</dbReference>
<dbReference type="SUPFAM" id="SSF56300">
    <property type="entry name" value="Metallo-dependent phosphatases"/>
    <property type="match status" value="1"/>
</dbReference>
<organism evidence="1 2">
    <name type="scientific">Corynebacterium glyciniphilum AJ 3170</name>
    <dbReference type="NCBI Taxonomy" id="1404245"/>
    <lineage>
        <taxon>Bacteria</taxon>
        <taxon>Bacillati</taxon>
        <taxon>Actinomycetota</taxon>
        <taxon>Actinomycetes</taxon>
        <taxon>Mycobacteriales</taxon>
        <taxon>Corynebacteriaceae</taxon>
        <taxon>Corynebacterium</taxon>
    </lineage>
</organism>
<dbReference type="eggNOG" id="COG0639">
    <property type="taxonomic scope" value="Bacteria"/>
</dbReference>
<dbReference type="InterPro" id="IPR029052">
    <property type="entry name" value="Metallo-depent_PP-like"/>
</dbReference>
<dbReference type="Proteomes" id="UP000023703">
    <property type="component" value="Chromosome"/>
</dbReference>
<dbReference type="RefSeq" id="WP_052539372.1">
    <property type="nucleotide sequence ID" value="NZ_CP006842.1"/>
</dbReference>
<dbReference type="Gene3D" id="3.60.21.10">
    <property type="match status" value="1"/>
</dbReference>
<dbReference type="HOGENOM" id="CLU_1003685_0_0_11"/>
<proteinExistence type="predicted"/>
<name>X5DPG0_9CORY</name>
<accession>X5DPG0</accession>
<dbReference type="OrthoDB" id="5380150at2"/>